<feature type="transmembrane region" description="Helical" evidence="3">
    <location>
        <begin position="57"/>
        <end position="77"/>
    </location>
</feature>
<gene>
    <name evidence="4" type="ORF">FB458_2208</name>
</gene>
<evidence type="ECO:0000256" key="2">
    <source>
        <dbReference type="SAM" id="MobiDB-lite"/>
    </source>
</evidence>
<evidence type="ECO:0000256" key="3">
    <source>
        <dbReference type="SAM" id="Phobius"/>
    </source>
</evidence>
<keyword evidence="3" id="KW-0472">Membrane</keyword>
<dbReference type="InterPro" id="IPR005754">
    <property type="entry name" value="Sortase"/>
</dbReference>
<organism evidence="4 5">
    <name type="scientific">Lapillicoccus jejuensis</name>
    <dbReference type="NCBI Taxonomy" id="402171"/>
    <lineage>
        <taxon>Bacteria</taxon>
        <taxon>Bacillati</taxon>
        <taxon>Actinomycetota</taxon>
        <taxon>Actinomycetes</taxon>
        <taxon>Micrococcales</taxon>
        <taxon>Intrasporangiaceae</taxon>
        <taxon>Lapillicoccus</taxon>
    </lineage>
</organism>
<dbReference type="InterPro" id="IPR023365">
    <property type="entry name" value="Sortase_dom-sf"/>
</dbReference>
<dbReference type="OrthoDB" id="5242879at2"/>
<keyword evidence="5" id="KW-1185">Reference proteome</keyword>
<dbReference type="RefSeq" id="WP_141848524.1">
    <property type="nucleotide sequence ID" value="NZ_BAAAPR010000005.1"/>
</dbReference>
<feature type="compositionally biased region" description="Low complexity" evidence="2">
    <location>
        <begin position="1"/>
        <end position="18"/>
    </location>
</feature>
<dbReference type="Gene3D" id="2.40.260.10">
    <property type="entry name" value="Sortase"/>
    <property type="match status" value="1"/>
</dbReference>
<dbReference type="EMBL" id="VFMN01000001">
    <property type="protein sequence ID" value="TQJ09102.1"/>
    <property type="molecule type" value="Genomic_DNA"/>
</dbReference>
<evidence type="ECO:0000256" key="1">
    <source>
        <dbReference type="ARBA" id="ARBA00022801"/>
    </source>
</evidence>
<accession>A0A542E199</accession>
<name>A0A542E199_9MICO</name>
<protein>
    <submittedName>
        <fullName evidence="4">Sortase A</fullName>
    </submittedName>
</protein>
<dbReference type="InterPro" id="IPR042003">
    <property type="entry name" value="Sortase_E"/>
</dbReference>
<evidence type="ECO:0000313" key="4">
    <source>
        <dbReference type="EMBL" id="TQJ09102.1"/>
    </source>
</evidence>
<comment type="caution">
    <text evidence="4">The sequence shown here is derived from an EMBL/GenBank/DDBJ whole genome shotgun (WGS) entry which is preliminary data.</text>
</comment>
<sequence length="333" mass="34564">MTTSTPPRPVVRTGPSPTSGRGERRAAEGSFHLPPDQAAHVPPSGPEHAVPVDPRAWAVRIGGLVLFAVLAMLMVAYPMGPVFSAKAQVDLTRQLQSDVSEAYGAANDSLDGASAPTRALPVGSPVALLQVSRLGEQQAVVEGAGPAQTRDGVAHVAGTPAPGQPGNAVLVGRRTAFGGPFGDLTSLRPGDPVLVLTAQGRSVYQVTTVTHGRVDDTVYDPSDDDRLTLLSSDSALPWSGTQGVTVVATLKGKPFVPTPQNGFSPELDGRHADPTAWPLLLLEVLALAGGVVGAVVAYRRWSRPMAYLVTTPPLVALVVFTALTATRLLPGWA</sequence>
<dbReference type="Pfam" id="PF04203">
    <property type="entry name" value="Sortase"/>
    <property type="match status" value="1"/>
</dbReference>
<dbReference type="GO" id="GO:0016787">
    <property type="term" value="F:hydrolase activity"/>
    <property type="evidence" value="ECO:0007669"/>
    <property type="project" value="UniProtKB-KW"/>
</dbReference>
<feature type="region of interest" description="Disordered" evidence="2">
    <location>
        <begin position="1"/>
        <end position="48"/>
    </location>
</feature>
<keyword evidence="1" id="KW-0378">Hydrolase</keyword>
<dbReference type="SUPFAM" id="SSF63817">
    <property type="entry name" value="Sortase"/>
    <property type="match status" value="1"/>
</dbReference>
<dbReference type="Proteomes" id="UP000317893">
    <property type="component" value="Unassembled WGS sequence"/>
</dbReference>
<dbReference type="CDD" id="cd05830">
    <property type="entry name" value="Sortase_E"/>
    <property type="match status" value="1"/>
</dbReference>
<proteinExistence type="predicted"/>
<feature type="transmembrane region" description="Helical" evidence="3">
    <location>
        <begin position="305"/>
        <end position="329"/>
    </location>
</feature>
<reference evidence="4 5" key="1">
    <citation type="submission" date="2019-06" db="EMBL/GenBank/DDBJ databases">
        <title>Sequencing the genomes of 1000 actinobacteria strains.</title>
        <authorList>
            <person name="Klenk H.-P."/>
        </authorList>
    </citation>
    <scope>NUCLEOTIDE SEQUENCE [LARGE SCALE GENOMIC DNA]</scope>
    <source>
        <strain evidence="4 5">DSM 18607</strain>
    </source>
</reference>
<keyword evidence="3" id="KW-0812">Transmembrane</keyword>
<keyword evidence="3" id="KW-1133">Transmembrane helix</keyword>
<evidence type="ECO:0000313" key="5">
    <source>
        <dbReference type="Proteomes" id="UP000317893"/>
    </source>
</evidence>
<feature type="transmembrane region" description="Helical" evidence="3">
    <location>
        <begin position="279"/>
        <end position="299"/>
    </location>
</feature>
<dbReference type="AlphaFoldDB" id="A0A542E199"/>